<evidence type="ECO:0000259" key="2">
    <source>
        <dbReference type="PROSITE" id="PS50174"/>
    </source>
</evidence>
<evidence type="ECO:0000256" key="1">
    <source>
        <dbReference type="SAM" id="MobiDB-lite"/>
    </source>
</evidence>
<dbReference type="GO" id="GO:0010521">
    <property type="term" value="F:telomerase inhibitor activity"/>
    <property type="evidence" value="ECO:0007669"/>
    <property type="project" value="TreeGrafter"/>
</dbReference>
<dbReference type="Pfam" id="PF01585">
    <property type="entry name" value="G-patch"/>
    <property type="match status" value="1"/>
</dbReference>
<evidence type="ECO:0000313" key="4">
    <source>
        <dbReference type="Proteomes" id="UP000663852"/>
    </source>
</evidence>
<dbReference type="InterPro" id="IPR050656">
    <property type="entry name" value="PINX1"/>
</dbReference>
<dbReference type="OrthoDB" id="29523at2759"/>
<reference evidence="3" key="1">
    <citation type="submission" date="2021-02" db="EMBL/GenBank/DDBJ databases">
        <authorList>
            <person name="Nowell W R."/>
        </authorList>
    </citation>
    <scope>NUCLEOTIDE SEQUENCE</scope>
</reference>
<dbReference type="PANTHER" id="PTHR23149">
    <property type="entry name" value="G PATCH DOMAIN CONTAINING PROTEIN"/>
    <property type="match status" value="1"/>
</dbReference>
<accession>A0A815M0Z1</accession>
<dbReference type="GO" id="GO:0003676">
    <property type="term" value="F:nucleic acid binding"/>
    <property type="evidence" value="ECO:0007669"/>
    <property type="project" value="InterPro"/>
</dbReference>
<gene>
    <name evidence="3" type="ORF">EDS130_LOCUS37212</name>
</gene>
<dbReference type="EMBL" id="CAJNOJ010000361">
    <property type="protein sequence ID" value="CAF1417575.1"/>
    <property type="molecule type" value="Genomic_DNA"/>
</dbReference>
<feature type="domain" description="G-patch" evidence="2">
    <location>
        <begin position="26"/>
        <end position="72"/>
    </location>
</feature>
<dbReference type="GO" id="GO:0005730">
    <property type="term" value="C:nucleolus"/>
    <property type="evidence" value="ECO:0007669"/>
    <property type="project" value="TreeGrafter"/>
</dbReference>
<protein>
    <recommendedName>
        <fullName evidence="2">G-patch domain-containing protein</fullName>
    </recommendedName>
</protein>
<feature type="compositionally biased region" description="Basic and acidic residues" evidence="1">
    <location>
        <begin position="219"/>
        <end position="230"/>
    </location>
</feature>
<comment type="caution">
    <text evidence="3">The sequence shown here is derived from an EMBL/GenBank/DDBJ whole genome shotgun (WGS) entry which is preliminary data.</text>
</comment>
<dbReference type="Proteomes" id="UP000663852">
    <property type="component" value="Unassembled WGS sequence"/>
</dbReference>
<dbReference type="InterPro" id="IPR000467">
    <property type="entry name" value="G_patch_dom"/>
</dbReference>
<evidence type="ECO:0000313" key="3">
    <source>
        <dbReference type="EMBL" id="CAF1417575.1"/>
    </source>
</evidence>
<dbReference type="PROSITE" id="PS50174">
    <property type="entry name" value="G_PATCH"/>
    <property type="match status" value="1"/>
</dbReference>
<organism evidence="3 4">
    <name type="scientific">Adineta ricciae</name>
    <name type="common">Rotifer</name>
    <dbReference type="NCBI Taxonomy" id="249248"/>
    <lineage>
        <taxon>Eukaryota</taxon>
        <taxon>Metazoa</taxon>
        <taxon>Spiralia</taxon>
        <taxon>Gnathifera</taxon>
        <taxon>Rotifera</taxon>
        <taxon>Eurotatoria</taxon>
        <taxon>Bdelloidea</taxon>
        <taxon>Adinetida</taxon>
        <taxon>Adinetidae</taxon>
        <taxon>Adineta</taxon>
    </lineage>
</organism>
<feature type="compositionally biased region" description="Basic and acidic residues" evidence="1">
    <location>
        <begin position="153"/>
        <end position="169"/>
    </location>
</feature>
<feature type="compositionally biased region" description="Polar residues" evidence="1">
    <location>
        <begin position="171"/>
        <end position="181"/>
    </location>
</feature>
<proteinExistence type="predicted"/>
<name>A0A815M0Z1_ADIRI</name>
<dbReference type="AlphaFoldDB" id="A0A815M0Z1"/>
<dbReference type="SMART" id="SM00443">
    <property type="entry name" value="G_patch"/>
    <property type="match status" value="1"/>
</dbReference>
<dbReference type="PANTHER" id="PTHR23149:SF27">
    <property type="entry name" value="PIN2_TERF1-INTERACTING TELOMERASE INHIBITOR 1"/>
    <property type="match status" value="1"/>
</dbReference>
<sequence length="277" mass="31933">MTNGMIVISQEKKEKAKSLIKWVDDGNKFGKRMLEKMGWTSGAGLGKNEDGRTEHVDMKFKANLKGVGFVNGKYDDTWLAHSQSFDNVLEQLQQSHPTSNSSSLHDFNQTVRQTKTRFTYKKQSSGKDLSSRSNHELDCIFGWNKIQQNNASKLEEQVEQEKDSDKESETQSDNMYVTSKQSVHDYFKEKSKKKAMSLVQQIEEASPDEQQPEKKKKKKEESRKQEEKDQANVGLENPYPDSNLLELEGYKGWTIDSSIDKIIKKKEKQKKRKHKSS</sequence>
<feature type="region of interest" description="Disordered" evidence="1">
    <location>
        <begin position="153"/>
        <end position="244"/>
    </location>
</feature>